<evidence type="ECO:0000256" key="1">
    <source>
        <dbReference type="ARBA" id="ARBA00022737"/>
    </source>
</evidence>
<feature type="region of interest" description="Disordered" evidence="3">
    <location>
        <begin position="706"/>
        <end position="730"/>
    </location>
</feature>
<dbReference type="InterPro" id="IPR029515">
    <property type="entry name" value="Liprin"/>
</dbReference>
<feature type="compositionally biased region" description="Basic and acidic residues" evidence="3">
    <location>
        <begin position="721"/>
        <end position="730"/>
    </location>
</feature>
<name>A0A8D8AJP3_CULPI</name>
<dbReference type="Pfam" id="PF25526">
    <property type="entry name" value="LIP-1"/>
    <property type="match status" value="1"/>
</dbReference>
<feature type="coiled-coil region" evidence="2">
    <location>
        <begin position="460"/>
        <end position="487"/>
    </location>
</feature>
<dbReference type="PANTHER" id="PTHR12587:SF20">
    <property type="entry name" value="LIPRIN-ALPHA, ISOFORM E"/>
    <property type="match status" value="1"/>
</dbReference>
<dbReference type="EMBL" id="HBUE01029406">
    <property type="protein sequence ID" value="CAG6455827.1"/>
    <property type="molecule type" value="Transcribed_RNA"/>
</dbReference>
<accession>A0A8D8AJP3</accession>
<feature type="compositionally biased region" description="Polar residues" evidence="3">
    <location>
        <begin position="666"/>
        <end position="678"/>
    </location>
</feature>
<feature type="region of interest" description="Disordered" evidence="3">
    <location>
        <begin position="201"/>
        <end position="230"/>
    </location>
</feature>
<protein>
    <submittedName>
        <fullName evidence="5">Liprin-alpha-2</fullName>
    </submittedName>
</protein>
<organism evidence="5">
    <name type="scientific">Culex pipiens</name>
    <name type="common">House mosquito</name>
    <dbReference type="NCBI Taxonomy" id="7175"/>
    <lineage>
        <taxon>Eukaryota</taxon>
        <taxon>Metazoa</taxon>
        <taxon>Ecdysozoa</taxon>
        <taxon>Arthropoda</taxon>
        <taxon>Hexapoda</taxon>
        <taxon>Insecta</taxon>
        <taxon>Pterygota</taxon>
        <taxon>Neoptera</taxon>
        <taxon>Endopterygota</taxon>
        <taxon>Diptera</taxon>
        <taxon>Nematocera</taxon>
        <taxon>Culicoidea</taxon>
        <taxon>Culicidae</taxon>
        <taxon>Culicinae</taxon>
        <taxon>Culicini</taxon>
        <taxon>Culex</taxon>
        <taxon>Culex</taxon>
    </lineage>
</organism>
<dbReference type="GO" id="GO:0050808">
    <property type="term" value="P:synapse organization"/>
    <property type="evidence" value="ECO:0007669"/>
    <property type="project" value="TreeGrafter"/>
</dbReference>
<feature type="region of interest" description="Disordered" evidence="3">
    <location>
        <begin position="657"/>
        <end position="682"/>
    </location>
</feature>
<feature type="coiled-coil region" evidence="2">
    <location>
        <begin position="247"/>
        <end position="427"/>
    </location>
</feature>
<feature type="coiled-coil region" evidence="2">
    <location>
        <begin position="611"/>
        <end position="652"/>
    </location>
</feature>
<evidence type="ECO:0000313" key="5">
    <source>
        <dbReference type="EMBL" id="CAG6455827.1"/>
    </source>
</evidence>
<dbReference type="AlphaFoldDB" id="A0A8D8AJP3"/>
<feature type="coiled-coil region" evidence="2">
    <location>
        <begin position="36"/>
        <end position="77"/>
    </location>
</feature>
<evidence type="ECO:0000256" key="3">
    <source>
        <dbReference type="SAM" id="MobiDB-lite"/>
    </source>
</evidence>
<feature type="domain" description="Liprin-alpha CC2" evidence="4">
    <location>
        <begin position="238"/>
        <end position="481"/>
    </location>
</feature>
<dbReference type="GO" id="GO:0048786">
    <property type="term" value="C:presynaptic active zone"/>
    <property type="evidence" value="ECO:0007669"/>
    <property type="project" value="TreeGrafter"/>
</dbReference>
<keyword evidence="2" id="KW-0175">Coiled coil</keyword>
<evidence type="ECO:0000259" key="4">
    <source>
        <dbReference type="Pfam" id="PF25526"/>
    </source>
</evidence>
<reference evidence="5" key="1">
    <citation type="submission" date="2021-05" db="EMBL/GenBank/DDBJ databases">
        <authorList>
            <person name="Alioto T."/>
            <person name="Alioto T."/>
            <person name="Gomez Garrido J."/>
        </authorList>
    </citation>
    <scope>NUCLEOTIDE SEQUENCE</scope>
</reference>
<keyword evidence="1" id="KW-0677">Repeat</keyword>
<evidence type="ECO:0000256" key="2">
    <source>
        <dbReference type="SAM" id="Coils"/>
    </source>
</evidence>
<dbReference type="PANTHER" id="PTHR12587">
    <property type="entry name" value="LAR INTERACTING PROTEIN LIP -RELATED PROTEIN"/>
    <property type="match status" value="1"/>
</dbReference>
<sequence length="909" mass="103859">MWNTMCDVMPTIVECDNISQRSSQFSGEDANFEQLMVSMLDERDKLMDSLREAQERLTETESKLLDVEKERDSLHRQIAANLPQEFSTLTKELTQARETLLERDDEIGELKAERNNTRLLLEHLECLVSRHERSLRMTVVKRQAASQSGVSSEVEVLKALKSLFEHHKALDEKVRERLRVALEKNTELEEELAQAKEELLHHKSGISSSSANSQKENGEDSKDSLTNGECSDHVDFAAKTHELQTIIEKQTSELSQWQRRVSELNTKISDLEENAGKTQKEFTKTQESCVKLQRDLRENVAQKEDQEERIATLEKRYLNAQRESTSLHDLNEKLEQELRHKEAQLKLQEGKISAIQEKLELSEQKLAQLSKLPDMEEQLKARLEAFNQAQERHGSAEDRISRLEANVEEKNAEIMRLNQRLKMNEEHNQRLSSTVDKLLSESNDRLQVHLKERMTALEEKNTLTQELDNAKKFAEELNHEKSEILKEMSKGRLEMENFKRQLLQQEIAFNIQQTEALTRSLSPTNVAEVDSFSRSASHASFDTMSLRRKKQILEENQFSRSLAEQDWGKLQHISGPQNFDGGMLDGDDTESLFSTADIISPSGHTDAQTLALMLQEQLDAINNEIRLIQEEKQSTEARAEELESRVGSLEHMNLLARGRSVERQSPPLSGRSTPNSPSRDYLHKYHTAPASMSPAHLHQYAVSMSHGQLSESLPSSQAHLSSDKSMEDFHSGKDLAATCPDASTSDAASPLTARSMRLERFALALAHSQEELRRRTLGRTSSAVPDRYSFNNLDYTTSNMRLNVKKIQSRLKIIKNSSRKLTGQSCYSSTNVNRKNRSEINKPYLSIQRCFSRKFYGDKDALKRSIPIISNMPWVNSNMSAILINSSPFALTDRRFGILHHCYSSKPYL</sequence>
<feature type="compositionally biased region" description="Polar residues" evidence="3">
    <location>
        <begin position="205"/>
        <end position="215"/>
    </location>
</feature>
<dbReference type="InterPro" id="IPR057892">
    <property type="entry name" value="LIP-1_CC2"/>
</dbReference>
<feature type="compositionally biased region" description="Polar residues" evidence="3">
    <location>
        <begin position="706"/>
        <end position="720"/>
    </location>
</feature>
<proteinExistence type="predicted"/>